<keyword evidence="2" id="KW-0472">Membrane</keyword>
<feature type="transmembrane region" description="Helical" evidence="2">
    <location>
        <begin position="411"/>
        <end position="432"/>
    </location>
</feature>
<feature type="region of interest" description="Disordered" evidence="1">
    <location>
        <begin position="1"/>
        <end position="36"/>
    </location>
</feature>
<reference evidence="3 4" key="1">
    <citation type="submission" date="2019-06" db="EMBL/GenBank/DDBJ databases">
        <title>Whole genome shotgun sequence of Streptomyces gardneri NBRC 12865.</title>
        <authorList>
            <person name="Hosoyama A."/>
            <person name="Uohara A."/>
            <person name="Ohji S."/>
            <person name="Ichikawa N."/>
        </authorList>
    </citation>
    <scope>NUCLEOTIDE SEQUENCE [LARGE SCALE GENOMIC DNA]</scope>
    <source>
        <strain evidence="3 4">NBRC 12865</strain>
    </source>
</reference>
<keyword evidence="2" id="KW-1133">Transmembrane helix</keyword>
<protein>
    <recommendedName>
        <fullName evidence="5">Aromatic ring-opening dioxygenase LigA</fullName>
    </recommendedName>
</protein>
<organism evidence="3 4">
    <name type="scientific">Streptomyces gardneri</name>
    <dbReference type="NCBI Taxonomy" id="66892"/>
    <lineage>
        <taxon>Bacteria</taxon>
        <taxon>Bacillati</taxon>
        <taxon>Actinomycetota</taxon>
        <taxon>Actinomycetes</taxon>
        <taxon>Kitasatosporales</taxon>
        <taxon>Streptomycetaceae</taxon>
        <taxon>Streptomyces</taxon>
    </lineage>
</organism>
<feature type="transmembrane region" description="Helical" evidence="2">
    <location>
        <begin position="274"/>
        <end position="295"/>
    </location>
</feature>
<sequence>MSTPPEPPQSPPPRPPGPPDVASDDPGAPPPGRKGSLAGRIVMSTVSAVLITLTCILVPVSLITVWVHDIVLDNDRYVSTVEPLASDPAIEAAAVARIAKAADARVDGSQVTSDIAAWLESQGLPPRVGKAIKSLGPQLDSAVDQAVTKVATRFVESDRFETVWTEANRFAHSAVVHALTGEGRGSVEVKGGTVTLDVGAAVEQVKKDLVDAGLSPAEKIPEVDKQMVLFQSDKLEKIRDLAHLLDVVGNWLPVLTVALGAVGVLLARRRRRALVTTALGAAAACLVFAIGLVIARRYYLDHLPEQVQSPAAAAAIFDTLLRFLRVSLRTAIVLGILVALGAYLSGAGRLPRAVQGTAERAADSAAAWGDGHGVRAGKAGAWVDTYRRWLTIGVLLVLALVFALWNHPTVLTVLLLVLILLVALAVLALLAASGRVHHDKADEAEGAEGMTS</sequence>
<feature type="transmembrane region" description="Helical" evidence="2">
    <location>
        <begin position="326"/>
        <end position="344"/>
    </location>
</feature>
<comment type="caution">
    <text evidence="3">The sequence shown here is derived from an EMBL/GenBank/DDBJ whole genome shotgun (WGS) entry which is preliminary data.</text>
</comment>
<evidence type="ECO:0000256" key="2">
    <source>
        <dbReference type="SAM" id="Phobius"/>
    </source>
</evidence>
<feature type="transmembrane region" description="Helical" evidence="2">
    <location>
        <begin position="248"/>
        <end position="267"/>
    </location>
</feature>
<proteinExistence type="predicted"/>
<accession>A0A4Y3RN81</accession>
<dbReference type="EMBL" id="BJMN01000029">
    <property type="protein sequence ID" value="GEB59005.1"/>
    <property type="molecule type" value="Genomic_DNA"/>
</dbReference>
<dbReference type="AlphaFoldDB" id="A0A4Y3RN81"/>
<feature type="transmembrane region" description="Helical" evidence="2">
    <location>
        <begin position="388"/>
        <end position="405"/>
    </location>
</feature>
<name>A0A4Y3RN81_9ACTN</name>
<evidence type="ECO:0000256" key="1">
    <source>
        <dbReference type="SAM" id="MobiDB-lite"/>
    </source>
</evidence>
<keyword evidence="4" id="KW-1185">Reference proteome</keyword>
<dbReference type="Proteomes" id="UP000315226">
    <property type="component" value="Unassembled WGS sequence"/>
</dbReference>
<evidence type="ECO:0000313" key="4">
    <source>
        <dbReference type="Proteomes" id="UP000315226"/>
    </source>
</evidence>
<feature type="transmembrane region" description="Helical" evidence="2">
    <location>
        <begin position="41"/>
        <end position="67"/>
    </location>
</feature>
<evidence type="ECO:0008006" key="5">
    <source>
        <dbReference type="Google" id="ProtNLM"/>
    </source>
</evidence>
<keyword evidence="2" id="KW-0812">Transmembrane</keyword>
<dbReference type="RefSeq" id="WP_229917549.1">
    <property type="nucleotide sequence ID" value="NZ_BJMN01000029.1"/>
</dbReference>
<gene>
    <name evidence="3" type="ORF">SGA01_46100</name>
</gene>
<feature type="compositionally biased region" description="Pro residues" evidence="1">
    <location>
        <begin position="1"/>
        <end position="19"/>
    </location>
</feature>
<evidence type="ECO:0000313" key="3">
    <source>
        <dbReference type="EMBL" id="GEB59005.1"/>
    </source>
</evidence>